<comment type="subcellular location">
    <subcellularLocation>
        <location evidence="6">Endomembrane system</location>
        <topology evidence="6">Single-pass membrane protein</topology>
    </subcellularLocation>
    <subcellularLocation>
        <location evidence="1">Nucleus</location>
    </subcellularLocation>
</comment>
<dbReference type="Gene3D" id="1.10.10.60">
    <property type="entry name" value="Homeodomain-like"/>
    <property type="match status" value="1"/>
</dbReference>
<evidence type="ECO:0000313" key="9">
    <source>
        <dbReference type="EMBL" id="KAF0308859.1"/>
    </source>
</evidence>
<feature type="compositionally biased region" description="Polar residues" evidence="7">
    <location>
        <begin position="250"/>
        <end position="260"/>
    </location>
</feature>
<evidence type="ECO:0000313" key="10">
    <source>
        <dbReference type="Proteomes" id="UP000440578"/>
    </source>
</evidence>
<gene>
    <name evidence="9" type="primary">DNAJC1</name>
    <name evidence="9" type="ORF">FJT64_019982</name>
</gene>
<dbReference type="Proteomes" id="UP000440578">
    <property type="component" value="Unassembled WGS sequence"/>
</dbReference>
<evidence type="ECO:0000256" key="5">
    <source>
        <dbReference type="ARBA" id="ARBA00023136"/>
    </source>
</evidence>
<dbReference type="OrthoDB" id="1420887at2759"/>
<evidence type="ECO:0000256" key="2">
    <source>
        <dbReference type="ARBA" id="ARBA00022692"/>
    </source>
</evidence>
<comment type="caution">
    <text evidence="9">The sequence shown here is derived from an EMBL/GenBank/DDBJ whole genome shotgun (WGS) entry which is preliminary data.</text>
</comment>
<name>A0A6A4WUB7_AMPAM</name>
<proteinExistence type="predicted"/>
<evidence type="ECO:0000256" key="3">
    <source>
        <dbReference type="ARBA" id="ARBA00022729"/>
    </source>
</evidence>
<dbReference type="Pfam" id="PF23082">
    <property type="entry name" value="Myb_DNA-binding_2"/>
    <property type="match status" value="1"/>
</dbReference>
<keyword evidence="5" id="KW-0472">Membrane</keyword>
<dbReference type="GO" id="GO:0005634">
    <property type="term" value="C:nucleus"/>
    <property type="evidence" value="ECO:0007669"/>
    <property type="project" value="UniProtKB-SubCell"/>
</dbReference>
<evidence type="ECO:0000259" key="8">
    <source>
        <dbReference type="SMART" id="SM00717"/>
    </source>
</evidence>
<evidence type="ECO:0000256" key="1">
    <source>
        <dbReference type="ARBA" id="ARBA00004123"/>
    </source>
</evidence>
<dbReference type="GO" id="GO:0012505">
    <property type="term" value="C:endomembrane system"/>
    <property type="evidence" value="ECO:0007669"/>
    <property type="project" value="UniProtKB-SubCell"/>
</dbReference>
<dbReference type="SMART" id="SM00717">
    <property type="entry name" value="SANT"/>
    <property type="match status" value="1"/>
</dbReference>
<dbReference type="InterPro" id="IPR009057">
    <property type="entry name" value="Homeodomain-like_sf"/>
</dbReference>
<keyword evidence="10" id="KW-1185">Reference proteome</keyword>
<dbReference type="InterPro" id="IPR052606">
    <property type="entry name" value="DnaJ_domain_protein"/>
</dbReference>
<dbReference type="PANTHER" id="PTHR44653:SF2">
    <property type="entry name" value="DNAJ HOMOLOG SUBFAMILY C MEMBER 1"/>
    <property type="match status" value="1"/>
</dbReference>
<dbReference type="SUPFAM" id="SSF46689">
    <property type="entry name" value="Homeodomain-like"/>
    <property type="match status" value="1"/>
</dbReference>
<feature type="domain" description="Myb-like" evidence="8">
    <location>
        <begin position="147"/>
        <end position="198"/>
    </location>
</feature>
<evidence type="ECO:0000256" key="6">
    <source>
        <dbReference type="ARBA" id="ARBA00037847"/>
    </source>
</evidence>
<keyword evidence="4" id="KW-1133">Transmembrane helix</keyword>
<keyword evidence="3" id="KW-0732">Signal</keyword>
<evidence type="ECO:0000256" key="7">
    <source>
        <dbReference type="SAM" id="MobiDB-lite"/>
    </source>
</evidence>
<feature type="region of interest" description="Disordered" evidence="7">
    <location>
        <begin position="92"/>
        <end position="112"/>
    </location>
</feature>
<dbReference type="InterPro" id="IPR001005">
    <property type="entry name" value="SANT/Myb"/>
</dbReference>
<dbReference type="EMBL" id="VIIS01000458">
    <property type="protein sequence ID" value="KAF0308859.1"/>
    <property type="molecule type" value="Genomic_DNA"/>
</dbReference>
<protein>
    <submittedName>
        <fullName evidence="9">DnaJ subfamily C member 1</fullName>
    </submittedName>
</protein>
<sequence>MFHDRWEEEAVRTKFKRERKQGTDIDFDVLVDQYMTEVKSPSWWNTLPFQTLRTARWLVVSAPFELVDRARSQCRLREQRRLDAEKRARQLQEERDELQRQRDKKRELKERRRQRLQELQQQVAPSVADRAVVSGAAVAARTWSTARSGPWTDEDLVELARLVKRHPGGTPERWELIAEALQRTVIEVTKMARIIRDKPHMVPVSSSAQTHTADGQHVDDRVLEVPADQPPAERRKVKTRAADNAEHCAWSQTQQKALEV</sequence>
<organism evidence="9 10">
    <name type="scientific">Amphibalanus amphitrite</name>
    <name type="common">Striped barnacle</name>
    <name type="synonym">Balanus amphitrite</name>
    <dbReference type="NCBI Taxonomy" id="1232801"/>
    <lineage>
        <taxon>Eukaryota</taxon>
        <taxon>Metazoa</taxon>
        <taxon>Ecdysozoa</taxon>
        <taxon>Arthropoda</taxon>
        <taxon>Crustacea</taxon>
        <taxon>Multicrustacea</taxon>
        <taxon>Cirripedia</taxon>
        <taxon>Thoracica</taxon>
        <taxon>Thoracicalcarea</taxon>
        <taxon>Balanomorpha</taxon>
        <taxon>Balanoidea</taxon>
        <taxon>Balanidae</taxon>
        <taxon>Amphibalaninae</taxon>
        <taxon>Amphibalanus</taxon>
    </lineage>
</organism>
<feature type="region of interest" description="Disordered" evidence="7">
    <location>
        <begin position="227"/>
        <end position="260"/>
    </location>
</feature>
<dbReference type="PANTHER" id="PTHR44653">
    <property type="entry name" value="DNAJ HOMOLOG SUBFAMILY C MEMBER 1"/>
    <property type="match status" value="1"/>
</dbReference>
<keyword evidence="2" id="KW-0812">Transmembrane</keyword>
<accession>A0A6A4WUB7</accession>
<dbReference type="AlphaFoldDB" id="A0A6A4WUB7"/>
<reference evidence="9 10" key="1">
    <citation type="submission" date="2019-07" db="EMBL/GenBank/DDBJ databases">
        <title>Draft genome assembly of a fouling barnacle, Amphibalanus amphitrite (Darwin, 1854): The first reference genome for Thecostraca.</title>
        <authorList>
            <person name="Kim W."/>
        </authorList>
    </citation>
    <scope>NUCLEOTIDE SEQUENCE [LARGE SCALE GENOMIC DNA]</scope>
    <source>
        <strain evidence="9">SNU_AA5</strain>
        <tissue evidence="9">Soma without cirri and trophi</tissue>
    </source>
</reference>
<evidence type="ECO:0000256" key="4">
    <source>
        <dbReference type="ARBA" id="ARBA00022989"/>
    </source>
</evidence>
<feature type="compositionally biased region" description="Basic and acidic residues" evidence="7">
    <location>
        <begin position="92"/>
        <end position="110"/>
    </location>
</feature>